<comment type="caution">
    <text evidence="5">The sequence shown here is derived from an EMBL/GenBank/DDBJ whole genome shotgun (WGS) entry which is preliminary data.</text>
</comment>
<dbReference type="GO" id="GO:0005975">
    <property type="term" value="P:carbohydrate metabolic process"/>
    <property type="evidence" value="ECO:0007669"/>
    <property type="project" value="UniProtKB-ARBA"/>
</dbReference>
<dbReference type="InterPro" id="IPR008964">
    <property type="entry name" value="Invasin/intimin_cell_adhesion"/>
</dbReference>
<keyword evidence="6" id="KW-1185">Reference proteome</keyword>
<dbReference type="Pfam" id="PF13385">
    <property type="entry name" value="Laminin_G_3"/>
    <property type="match status" value="1"/>
</dbReference>
<keyword evidence="1" id="KW-0732">Signal</keyword>
<accession>A0A2H9VSH8</accession>
<protein>
    <submittedName>
        <fullName evidence="5">Ig-like protein group 2</fullName>
    </submittedName>
</protein>
<evidence type="ECO:0000313" key="5">
    <source>
        <dbReference type="EMBL" id="PJJ83768.1"/>
    </source>
</evidence>
<evidence type="ECO:0000259" key="4">
    <source>
        <dbReference type="SMART" id="SM00635"/>
    </source>
</evidence>
<organism evidence="5 6">
    <name type="scientific">Mucilaginibacter auburnensis</name>
    <dbReference type="NCBI Taxonomy" id="1457233"/>
    <lineage>
        <taxon>Bacteria</taxon>
        <taxon>Pseudomonadati</taxon>
        <taxon>Bacteroidota</taxon>
        <taxon>Sphingobacteriia</taxon>
        <taxon>Sphingobacteriales</taxon>
        <taxon>Sphingobacteriaceae</taxon>
        <taxon>Mucilaginibacter</taxon>
    </lineage>
</organism>
<dbReference type="InterPro" id="IPR006558">
    <property type="entry name" value="LamG-like"/>
</dbReference>
<evidence type="ECO:0000313" key="6">
    <source>
        <dbReference type="Proteomes" id="UP000242687"/>
    </source>
</evidence>
<dbReference type="AlphaFoldDB" id="A0A2H9VSH8"/>
<feature type="domain" description="BIG2" evidence="4">
    <location>
        <begin position="33"/>
        <end position="110"/>
    </location>
</feature>
<dbReference type="PROSITE" id="PS51257">
    <property type="entry name" value="PROKAR_LIPOPROTEIN"/>
    <property type="match status" value="1"/>
</dbReference>
<dbReference type="InterPro" id="IPR013320">
    <property type="entry name" value="ConA-like_dom_sf"/>
</dbReference>
<proteinExistence type="predicted"/>
<dbReference type="GO" id="GO:0004553">
    <property type="term" value="F:hydrolase activity, hydrolyzing O-glycosyl compounds"/>
    <property type="evidence" value="ECO:0007669"/>
    <property type="project" value="UniProtKB-ARBA"/>
</dbReference>
<dbReference type="Gene3D" id="2.60.120.200">
    <property type="match status" value="1"/>
</dbReference>
<dbReference type="Proteomes" id="UP000242687">
    <property type="component" value="Unassembled WGS sequence"/>
</dbReference>
<dbReference type="SMART" id="SM00635">
    <property type="entry name" value="BID_2"/>
    <property type="match status" value="1"/>
</dbReference>
<gene>
    <name evidence="5" type="ORF">CLV57_0761</name>
</gene>
<dbReference type="OrthoDB" id="9814380at2"/>
<name>A0A2H9VSH8_9SPHI</name>
<dbReference type="InterPro" id="IPR003343">
    <property type="entry name" value="Big_2"/>
</dbReference>
<dbReference type="SUPFAM" id="SSF49899">
    <property type="entry name" value="Concanavalin A-like lectins/glucanases"/>
    <property type="match status" value="1"/>
</dbReference>
<sequence>MKRFIVSLPFLIFAVAFIAGCKKSETDVLPIDRLKSILIGKDTLSIYVGEKRNVPLTISPSNYSLDSIRWNSSDTNVLSISKVGLLTGKKPGVTTVSVSNLTNTISINCKVTVKDSIEMGMIAYYPFHNSGKDSSGRVNDIAYYADIAATADRFGNRNSAFYLNGSTSYMMVRDKPELRLNNTDFTLNAWVKLDTYNSSYGNNLLTKHITGNDNGWAWGVTGSGGEAATGIVTFGPGGSSLSARGVKTVGLGQWHMVTATYKLYIGQITIYVDGELDTITNGIPSPKAYILADLYIGRDNPYVSDNGYVVRGAMDDVRIYNRLLTATQVKRLYTHKN</sequence>
<dbReference type="EMBL" id="PGFJ01000001">
    <property type="protein sequence ID" value="PJJ83768.1"/>
    <property type="molecule type" value="Genomic_DNA"/>
</dbReference>
<evidence type="ECO:0000259" key="3">
    <source>
        <dbReference type="SMART" id="SM00560"/>
    </source>
</evidence>
<dbReference type="Gene3D" id="2.60.40.1080">
    <property type="match status" value="1"/>
</dbReference>
<keyword evidence="2" id="KW-1015">Disulfide bond</keyword>
<evidence type="ECO:0000256" key="2">
    <source>
        <dbReference type="ARBA" id="ARBA00023157"/>
    </source>
</evidence>
<evidence type="ECO:0000256" key="1">
    <source>
        <dbReference type="ARBA" id="ARBA00022729"/>
    </source>
</evidence>
<feature type="domain" description="LamG-like jellyroll fold" evidence="3">
    <location>
        <begin position="183"/>
        <end position="327"/>
    </location>
</feature>
<dbReference type="SUPFAM" id="SSF49373">
    <property type="entry name" value="Invasin/intimin cell-adhesion fragments"/>
    <property type="match status" value="1"/>
</dbReference>
<reference evidence="5 6" key="1">
    <citation type="submission" date="2017-11" db="EMBL/GenBank/DDBJ databases">
        <title>Genomic Encyclopedia of Archaeal and Bacterial Type Strains, Phase II (KMG-II): From Individual Species to Whole Genera.</title>
        <authorList>
            <person name="Goeker M."/>
        </authorList>
    </citation>
    <scope>NUCLEOTIDE SEQUENCE [LARGE SCALE GENOMIC DNA]</scope>
    <source>
        <strain evidence="5 6">DSM 28175</strain>
    </source>
</reference>
<dbReference type="Pfam" id="PF02368">
    <property type="entry name" value="Big_2"/>
    <property type="match status" value="1"/>
</dbReference>
<dbReference type="RefSeq" id="WP_100340010.1">
    <property type="nucleotide sequence ID" value="NZ_PGFJ01000001.1"/>
</dbReference>
<dbReference type="SMART" id="SM00560">
    <property type="entry name" value="LamGL"/>
    <property type="match status" value="1"/>
</dbReference>